<evidence type="ECO:0000313" key="3">
    <source>
        <dbReference type="Proteomes" id="UP001597059"/>
    </source>
</evidence>
<protein>
    <submittedName>
        <fullName evidence="2">DUF6488 family protein</fullName>
    </submittedName>
</protein>
<dbReference type="InterPro" id="IPR045503">
    <property type="entry name" value="DUF6488"/>
</dbReference>
<dbReference type="EMBL" id="JBHTMN010000011">
    <property type="protein sequence ID" value="MFD1383640.1"/>
    <property type="molecule type" value="Genomic_DNA"/>
</dbReference>
<dbReference type="RefSeq" id="WP_377367096.1">
    <property type="nucleotide sequence ID" value="NZ_JBHTMN010000011.1"/>
</dbReference>
<dbReference type="Pfam" id="PF20098">
    <property type="entry name" value="DUF6488"/>
    <property type="match status" value="1"/>
</dbReference>
<gene>
    <name evidence="2" type="ORF">ACFQ45_09695</name>
</gene>
<keyword evidence="1" id="KW-0732">Signal</keyword>
<accession>A0ABW4B2Q2</accession>
<keyword evidence="3" id="KW-1185">Reference proteome</keyword>
<feature type="chain" id="PRO_5047030273" evidence="1">
    <location>
        <begin position="22"/>
        <end position="108"/>
    </location>
</feature>
<evidence type="ECO:0000313" key="2">
    <source>
        <dbReference type="EMBL" id="MFD1383640.1"/>
    </source>
</evidence>
<sequence length="108" mass="11658">MKKILVASLITLGMSSTGVWAHGSHGMVGDDAAKASAARTVQRMTFQDMGFEAGKLDKSWKELKGQDLQLVLKTSKSFIFEVTNPETGEVLVVTLEPNGDPSDVSFNK</sequence>
<name>A0ABW4B2Q2_9GAMM</name>
<comment type="caution">
    <text evidence="2">The sequence shown here is derived from an EMBL/GenBank/DDBJ whole genome shotgun (WGS) entry which is preliminary data.</text>
</comment>
<organism evidence="2 3">
    <name type="scientific">Rhodanobacter aciditrophus</name>
    <dbReference type="NCBI Taxonomy" id="1623218"/>
    <lineage>
        <taxon>Bacteria</taxon>
        <taxon>Pseudomonadati</taxon>
        <taxon>Pseudomonadota</taxon>
        <taxon>Gammaproteobacteria</taxon>
        <taxon>Lysobacterales</taxon>
        <taxon>Rhodanobacteraceae</taxon>
        <taxon>Rhodanobacter</taxon>
    </lineage>
</organism>
<dbReference type="Proteomes" id="UP001597059">
    <property type="component" value="Unassembled WGS sequence"/>
</dbReference>
<feature type="signal peptide" evidence="1">
    <location>
        <begin position="1"/>
        <end position="21"/>
    </location>
</feature>
<proteinExistence type="predicted"/>
<evidence type="ECO:0000256" key="1">
    <source>
        <dbReference type="SAM" id="SignalP"/>
    </source>
</evidence>
<reference evidence="3" key="1">
    <citation type="journal article" date="2019" name="Int. J. Syst. Evol. Microbiol.">
        <title>The Global Catalogue of Microorganisms (GCM) 10K type strain sequencing project: providing services to taxonomists for standard genome sequencing and annotation.</title>
        <authorList>
            <consortium name="The Broad Institute Genomics Platform"/>
            <consortium name="The Broad Institute Genome Sequencing Center for Infectious Disease"/>
            <person name="Wu L."/>
            <person name="Ma J."/>
        </authorList>
    </citation>
    <scope>NUCLEOTIDE SEQUENCE [LARGE SCALE GENOMIC DNA]</scope>
    <source>
        <strain evidence="3">JCM 30774</strain>
    </source>
</reference>